<feature type="domain" description="Glycosyltransferase 2-like" evidence="2">
    <location>
        <begin position="12"/>
        <end position="174"/>
    </location>
</feature>
<keyword evidence="1" id="KW-0812">Transmembrane</keyword>
<evidence type="ECO:0000259" key="2">
    <source>
        <dbReference type="Pfam" id="PF00535"/>
    </source>
</evidence>
<feature type="transmembrane region" description="Helical" evidence="1">
    <location>
        <begin position="282"/>
        <end position="306"/>
    </location>
</feature>
<accession>A0ABW8JLP6</accession>
<organism evidence="3 4">
    <name type="scientific">Dyella jejuensis</name>
    <dbReference type="NCBI Taxonomy" id="1432009"/>
    <lineage>
        <taxon>Bacteria</taxon>
        <taxon>Pseudomonadati</taxon>
        <taxon>Pseudomonadota</taxon>
        <taxon>Gammaproteobacteria</taxon>
        <taxon>Lysobacterales</taxon>
        <taxon>Rhodanobacteraceae</taxon>
        <taxon>Dyella</taxon>
    </lineage>
</organism>
<evidence type="ECO:0000313" key="3">
    <source>
        <dbReference type="EMBL" id="MFK2902044.1"/>
    </source>
</evidence>
<dbReference type="InterPro" id="IPR029044">
    <property type="entry name" value="Nucleotide-diphossugar_trans"/>
</dbReference>
<keyword evidence="4" id="KW-1185">Reference proteome</keyword>
<evidence type="ECO:0000313" key="4">
    <source>
        <dbReference type="Proteomes" id="UP001620461"/>
    </source>
</evidence>
<feature type="transmembrane region" description="Helical" evidence="1">
    <location>
        <begin position="248"/>
        <end position="270"/>
    </location>
</feature>
<sequence length="340" mass="37561">MSHGEHPKKVAVVIPCFRVIDHVLGVISRIGPEVFRIYTVDDACPDESGEFIAKNANDPRVVVIFRPQNGGVGAATLTGYQAALKDGAEIIVKIDGDGQMDPSLIDRFIHPIAIGHADYTKGNRFFDLEGVVNMPRVRLFGNAVLSFVSKLSTGYWSVFDPTNGFTAIHANVAKRLPLGKISSRYFFETDMLFHLNVLKGVVVDVPMEAVYGDEVSNLKISKILPEFVLKHASNFFKRIFYSYFLRDMSVATFELLGGLFLFSFGALFGLVEWVRLSHRGEFATAGTVMLAGLPVMVGIQLLLAFLNFDIFATPRTPIHSLLWMDYRGATSSGVLESDNT</sequence>
<keyword evidence="1" id="KW-0472">Membrane</keyword>
<evidence type="ECO:0000256" key="1">
    <source>
        <dbReference type="SAM" id="Phobius"/>
    </source>
</evidence>
<keyword evidence="1" id="KW-1133">Transmembrane helix</keyword>
<dbReference type="PANTHER" id="PTHR48090:SF7">
    <property type="entry name" value="RFBJ PROTEIN"/>
    <property type="match status" value="1"/>
</dbReference>
<dbReference type="EMBL" id="JADIKJ010000023">
    <property type="protein sequence ID" value="MFK2902044.1"/>
    <property type="molecule type" value="Genomic_DNA"/>
</dbReference>
<gene>
    <name evidence="3" type="ORF">ISP15_17035</name>
</gene>
<reference evidence="3 4" key="1">
    <citation type="submission" date="2020-10" db="EMBL/GenBank/DDBJ databases">
        <title>Phylogeny of dyella-like bacteria.</title>
        <authorList>
            <person name="Fu J."/>
        </authorList>
    </citation>
    <scope>NUCLEOTIDE SEQUENCE [LARGE SCALE GENOMIC DNA]</scope>
    <source>
        <strain evidence="3 4">JP1</strain>
    </source>
</reference>
<dbReference type="InterPro" id="IPR050256">
    <property type="entry name" value="Glycosyltransferase_2"/>
</dbReference>
<dbReference type="RefSeq" id="WP_404549032.1">
    <property type="nucleotide sequence ID" value="NZ_JADIKJ010000023.1"/>
</dbReference>
<dbReference type="Gene3D" id="3.90.550.10">
    <property type="entry name" value="Spore Coat Polysaccharide Biosynthesis Protein SpsA, Chain A"/>
    <property type="match status" value="1"/>
</dbReference>
<protein>
    <submittedName>
        <fullName evidence="3">Glycosyltransferase family 2 protein</fullName>
    </submittedName>
</protein>
<dbReference type="CDD" id="cd04179">
    <property type="entry name" value="DPM_DPG-synthase_like"/>
    <property type="match status" value="1"/>
</dbReference>
<dbReference type="PANTHER" id="PTHR48090">
    <property type="entry name" value="UNDECAPRENYL-PHOSPHATE 4-DEOXY-4-FORMAMIDO-L-ARABINOSE TRANSFERASE-RELATED"/>
    <property type="match status" value="1"/>
</dbReference>
<dbReference type="InterPro" id="IPR001173">
    <property type="entry name" value="Glyco_trans_2-like"/>
</dbReference>
<name>A0ABW8JLP6_9GAMM</name>
<proteinExistence type="predicted"/>
<dbReference type="SUPFAM" id="SSF53448">
    <property type="entry name" value="Nucleotide-diphospho-sugar transferases"/>
    <property type="match status" value="1"/>
</dbReference>
<comment type="caution">
    <text evidence="3">The sequence shown here is derived from an EMBL/GenBank/DDBJ whole genome shotgun (WGS) entry which is preliminary data.</text>
</comment>
<dbReference type="Proteomes" id="UP001620461">
    <property type="component" value="Unassembled WGS sequence"/>
</dbReference>
<dbReference type="Pfam" id="PF00535">
    <property type="entry name" value="Glycos_transf_2"/>
    <property type="match status" value="1"/>
</dbReference>